<name>A0A3T0D2X5_9FIRM</name>
<organism evidence="1 2">
    <name type="scientific">Caldicellulosiruptor changbaiensis</name>
    <dbReference type="NCBI Taxonomy" id="1222016"/>
    <lineage>
        <taxon>Bacteria</taxon>
        <taxon>Bacillati</taxon>
        <taxon>Bacillota</taxon>
        <taxon>Bacillota incertae sedis</taxon>
        <taxon>Caldicellulosiruptorales</taxon>
        <taxon>Caldicellulosiruptoraceae</taxon>
        <taxon>Caldicellulosiruptor</taxon>
    </lineage>
</organism>
<evidence type="ECO:0000313" key="2">
    <source>
        <dbReference type="Proteomes" id="UP000282930"/>
    </source>
</evidence>
<sequence length="1608" mass="178859">MSLRNIYANRILSILLFLSFFFLLLSNPLLPLAAESTQVDMNESINKAVRWLAQGMNWGDDYIQQIITASNIVKTLKKYKGTEEIIAKASEWLNLQETDNVDLIARVLPCISEEKRKQLISKIVELQNSDGGWGITNEYESDILDTCLVLDSLIEIEGHDHEIQRGVSYLISAQNADGSWGFIENTEGRIYATALARMVLVKYKEIYHVDIADVLDKSAQWLLTQKNENGLWGDPDTTVYLSTFVYKALYKDRWEEVKNIPEKIALLQQPNGSWENDAYITTIALDVLQSYIDEQKVELRDVKILVNGRETKQVKAKEFVEVLPIYQGKDIEVEVAIINPEHEKIFIPKDSLGRYFWFSDVNEEGIYSAEVVLKNKNGEVIASLVKNFNVEPFIKIKSAFIEVIPGVARLYSRITPKLRINLDADVNIKDEITVRANVYDYNHNIIFNKEMMSRLQNGLNQIEIGAFEPNTKNEGEYNITVTLYYKEKEIIKRYYKFKVLKQLSSVFTSDEDFDRGIMRGVNHEEVHDQLQLNKSAEVFPYIWIANAGEGTLSKIDTRTGQEIARYRTGPDSSTSPSRTAIDKEGNCWVANRGNGTVVKIALSGGIDKNKNGKIDTSYDVNNNGRIDSNEILPWGEDEAVLAVVQVGSSNSIPRAVAIDKEDRVWVGLYNERKFVVLNSDGTKTGIEINVPYGPYGATIDSNGILWAATLGSAIMKIDTNNNTYVKSYSVGGTTYGIVVDKKGIVWSPSFTSSGGIIRFDPVTEQYSIHYGDGSYGRGVAVDNEGNIWAAYSGNHVLNKFSPDGKFLMSVKLYPNGQGPIGVGVDGEGYVWAVNYSTSNAAKIKTDGTIVGFYPVGASPYTYSDMTGFHLKNITAHEGTWTVIHDEGEENCRWKSISWHEKKPAGTDITVSAKAANTLEELESKPYIQVQNNVEIKDLIGRFVQVEVKLKTSNLETPILEDISINSYNRAPIADAGDDITVQAGPDGKAKVLLDGTGSYDPDGDNLTYKWIWDGGQAEGNQPEIILPEGTTKIMLVVNDGKVESEPDFVNVTVVGTNSLKTDLFTDKYEYERGETVNISIYGENSSNLKTQWKLRVDILDRNKNLVANVVNDIPVELYEGEKKNILCKWETGTTLAGYYIVRATWKKENVIAAVNECNFVIKPDGEIYNRVVTDKVEYCADEDVNITETIKNGSTNSIEKGLTVKTKIINLNGEEVWSKVTNIEEILQGETKTIKSSWNTSKSSLGDYTVVSEVYKGNEVIAKTTTMFRIIGSTYKGLRGELEVKPRVIRSTDDVIFDYVLTNTGNTEIGAITSQVKIINPVSMEMVDTLTENNINIGVGQSVYISNTWKHAPLKRGTYLVILDVVYDTEKVTLDSDYILVKGSEKLSSPAFGYTLFSSSSVNPLEIYVYEGCVNGDVHSNSNIQSAGTTLNINGTCSSVGVINTWFQTTNICNVLSNAPDVDIPNVVEEIRSKAQQSATTVNEMRIIDYGNGINIPGNVISESCIEVNGNDLTIGGYLISKNNISFNLRSVKSSCENGIVICSENGDINIHASEVELKGIIYAPNGTVYINVNKFKLTGRIYAKSIKITCSHFEATPTARDIEMLEP</sequence>
<dbReference type="InterPro" id="IPR013783">
    <property type="entry name" value="Ig-like_fold"/>
</dbReference>
<gene>
    <name evidence="1" type="ORF">ELD05_01430</name>
</gene>
<dbReference type="RefSeq" id="WP_127351072.1">
    <property type="nucleotide sequence ID" value="NZ_CP034791.1"/>
</dbReference>
<dbReference type="PROSITE" id="PS00018">
    <property type="entry name" value="EF_HAND_1"/>
    <property type="match status" value="1"/>
</dbReference>
<dbReference type="InterPro" id="IPR015943">
    <property type="entry name" value="WD40/YVTN_repeat-like_dom_sf"/>
</dbReference>
<dbReference type="Gene3D" id="1.50.10.20">
    <property type="match status" value="2"/>
</dbReference>
<dbReference type="InterPro" id="IPR008930">
    <property type="entry name" value="Terpenoid_cyclase/PrenylTrfase"/>
</dbReference>
<dbReference type="Gene3D" id="2.130.10.10">
    <property type="entry name" value="YVTN repeat-like/Quinoprotein amine dehydrogenase"/>
    <property type="match status" value="2"/>
</dbReference>
<proteinExistence type="predicted"/>
<dbReference type="KEGG" id="ccha:ELD05_01430"/>
<dbReference type="InterPro" id="IPR051344">
    <property type="entry name" value="Vgb"/>
</dbReference>
<dbReference type="Proteomes" id="UP000282930">
    <property type="component" value="Chromosome"/>
</dbReference>
<dbReference type="SUPFAM" id="SSF48239">
    <property type="entry name" value="Terpenoid cyclases/Protein prenyltransferases"/>
    <property type="match status" value="1"/>
</dbReference>
<dbReference type="SUPFAM" id="SSF63829">
    <property type="entry name" value="Calcium-dependent phosphotriesterase"/>
    <property type="match status" value="2"/>
</dbReference>
<protein>
    <submittedName>
        <fullName evidence="1">Uncharacterized protein</fullName>
    </submittedName>
</protein>
<evidence type="ECO:0000313" key="1">
    <source>
        <dbReference type="EMBL" id="AZT89444.1"/>
    </source>
</evidence>
<dbReference type="EMBL" id="CP034791">
    <property type="protein sequence ID" value="AZT89444.1"/>
    <property type="molecule type" value="Genomic_DNA"/>
</dbReference>
<dbReference type="PANTHER" id="PTHR40274:SF3">
    <property type="entry name" value="VIRGINIAMYCIN B LYASE"/>
    <property type="match status" value="1"/>
</dbReference>
<keyword evidence="2" id="KW-1185">Reference proteome</keyword>
<dbReference type="Gene3D" id="2.60.40.10">
    <property type="entry name" value="Immunoglobulins"/>
    <property type="match status" value="3"/>
</dbReference>
<accession>A0A3T0D2X5</accession>
<dbReference type="CDD" id="cd00688">
    <property type="entry name" value="ISOPREN_C2_like"/>
    <property type="match status" value="1"/>
</dbReference>
<dbReference type="CDD" id="cd05819">
    <property type="entry name" value="NHL"/>
    <property type="match status" value="1"/>
</dbReference>
<dbReference type="InterPro" id="IPR018247">
    <property type="entry name" value="EF_Hand_1_Ca_BS"/>
</dbReference>
<reference evidence="1 2" key="1">
    <citation type="submission" date="2018-12" db="EMBL/GenBank/DDBJ databases">
        <title>Genome sequence from the cellulolytic species, Caldicellulosiruptor changbaiensis.</title>
        <authorList>
            <person name="Blumer-Schuette S.E."/>
            <person name="Mendoza C."/>
        </authorList>
    </citation>
    <scope>NUCLEOTIDE SEQUENCE [LARGE SCALE GENOMIC DNA]</scope>
    <source>
        <strain evidence="1 2">CBS-Z</strain>
    </source>
</reference>
<dbReference type="PANTHER" id="PTHR40274">
    <property type="entry name" value="VIRGINIAMYCIN B LYASE"/>
    <property type="match status" value="1"/>
</dbReference>